<dbReference type="Gene3D" id="2.60.120.620">
    <property type="entry name" value="q2cbj1_9rhob like domain"/>
    <property type="match status" value="1"/>
</dbReference>
<keyword evidence="3" id="KW-0847">Vitamin C</keyword>
<proteinExistence type="predicted"/>
<keyword evidence="5" id="KW-0560">Oxidoreductase</keyword>
<dbReference type="PROSITE" id="PS51257">
    <property type="entry name" value="PROKAR_LIPOPROTEIN"/>
    <property type="match status" value="1"/>
</dbReference>
<dbReference type="PANTHER" id="PTHR10869">
    <property type="entry name" value="PROLYL 4-HYDROXYLASE ALPHA SUBUNIT"/>
    <property type="match status" value="1"/>
</dbReference>
<dbReference type="AlphaFoldDB" id="A0AAV4I704"/>
<dbReference type="InterPro" id="IPR045054">
    <property type="entry name" value="P4HA-like"/>
</dbReference>
<keyword evidence="2" id="KW-0479">Metal-binding</keyword>
<sequence length="561" mass="63546">MVKVDMAKASGYVFVVALWLSCAGADHVTSSTYKLTSLVHREQTLLDHLAEIATLASTLPQLNVSREQIAKLNRTIETLRQRHAPLQTDPTAVQHPVVAFRFIRRLAADWNRVTNGARTAKPGNIQGFLENNLHSIRHVMSKWRTWPTSSSVEDAAIGLIRISHVYSLYPAPYTVWGSTSSSIVTAFGKQCTAVEDDKVNFTLPTSHTRSHSALWLKNQVFPPHCSPYFSKQMWNKEFDDTLSWLNPSMVTEKIHIRENNRETTLKVKNPTQSKEQVKFYTYNSLSTKDLRYIAKIAWNNKHCKEAKVWAKLAEISRSRAPKLQTKGVDFESIYPTKNFERDPKPAFFSDGCSGKEEFNSYNDKIYRQYIKLCQQSAEESLSGDDHKKRCTWRYIWPYVRLDEEVISSNPEVSRFYGVISSGDIEHMKELALNQLSDSELSSDVRDNIKDLRVSQTAWLPNKTPTLEKLSKLVGDATRLDSGVELVDSPSEVFQVVNYGLGGLYAPHEDSVRTSRDMGAETTRHLKNSGDRVATWMFYLSDVQLGGATVFPALNISVAPIK</sequence>
<dbReference type="Gene3D" id="6.10.140.1460">
    <property type="match status" value="1"/>
</dbReference>
<evidence type="ECO:0000259" key="7">
    <source>
        <dbReference type="SMART" id="SM00702"/>
    </source>
</evidence>
<evidence type="ECO:0000256" key="5">
    <source>
        <dbReference type="ARBA" id="ARBA00023002"/>
    </source>
</evidence>
<dbReference type="GO" id="GO:0005783">
    <property type="term" value="C:endoplasmic reticulum"/>
    <property type="evidence" value="ECO:0007669"/>
    <property type="project" value="InterPro"/>
</dbReference>
<evidence type="ECO:0000256" key="6">
    <source>
        <dbReference type="ARBA" id="ARBA00023004"/>
    </source>
</evidence>
<accession>A0AAV4I704</accession>
<keyword evidence="4" id="KW-0223">Dioxygenase</keyword>
<dbReference type="EMBL" id="BMAT01006041">
    <property type="protein sequence ID" value="GFS04901.1"/>
    <property type="molecule type" value="Genomic_DNA"/>
</dbReference>
<evidence type="ECO:0000256" key="4">
    <source>
        <dbReference type="ARBA" id="ARBA00022964"/>
    </source>
</evidence>
<keyword evidence="6" id="KW-0408">Iron</keyword>
<protein>
    <submittedName>
        <fullName evidence="8">Prolyl 4-hydroxylase subunit alpha-1-like</fullName>
    </submittedName>
</protein>
<gene>
    <name evidence="8" type="ORF">ElyMa_002923800</name>
</gene>
<comment type="caution">
    <text evidence="8">The sequence shown here is derived from an EMBL/GenBank/DDBJ whole genome shotgun (WGS) entry which is preliminary data.</text>
</comment>
<evidence type="ECO:0000256" key="2">
    <source>
        <dbReference type="ARBA" id="ARBA00022723"/>
    </source>
</evidence>
<dbReference type="PANTHER" id="PTHR10869:SF244">
    <property type="entry name" value="PROLYL 4-HYDROXYLASE SUBUNIT ALPHA-2"/>
    <property type="match status" value="1"/>
</dbReference>
<reference evidence="8 9" key="1">
    <citation type="journal article" date="2021" name="Elife">
        <title>Chloroplast acquisition without the gene transfer in kleptoplastic sea slugs, Plakobranchus ocellatus.</title>
        <authorList>
            <person name="Maeda T."/>
            <person name="Takahashi S."/>
            <person name="Yoshida T."/>
            <person name="Shimamura S."/>
            <person name="Takaki Y."/>
            <person name="Nagai Y."/>
            <person name="Toyoda A."/>
            <person name="Suzuki Y."/>
            <person name="Arimoto A."/>
            <person name="Ishii H."/>
            <person name="Satoh N."/>
            <person name="Nishiyama T."/>
            <person name="Hasebe M."/>
            <person name="Maruyama T."/>
            <person name="Minagawa J."/>
            <person name="Obokata J."/>
            <person name="Shigenobu S."/>
        </authorList>
    </citation>
    <scope>NUCLEOTIDE SEQUENCE [LARGE SCALE GENOMIC DNA]</scope>
</reference>
<dbReference type="Pfam" id="PF08336">
    <property type="entry name" value="P4Ha_N"/>
    <property type="match status" value="1"/>
</dbReference>
<evidence type="ECO:0000313" key="8">
    <source>
        <dbReference type="EMBL" id="GFS04901.1"/>
    </source>
</evidence>
<feature type="non-terminal residue" evidence="8">
    <location>
        <position position="561"/>
    </location>
</feature>
<comment type="cofactor">
    <cofactor evidence="1">
        <name>L-ascorbate</name>
        <dbReference type="ChEBI" id="CHEBI:38290"/>
    </cofactor>
</comment>
<feature type="domain" description="Prolyl 4-hydroxylase alpha subunit" evidence="7">
    <location>
        <begin position="410"/>
        <end position="561"/>
    </location>
</feature>
<evidence type="ECO:0000256" key="3">
    <source>
        <dbReference type="ARBA" id="ARBA00022896"/>
    </source>
</evidence>
<dbReference type="GO" id="GO:0004656">
    <property type="term" value="F:procollagen-proline 4-dioxygenase activity"/>
    <property type="evidence" value="ECO:0007669"/>
    <property type="project" value="InterPro"/>
</dbReference>
<dbReference type="InterPro" id="IPR013547">
    <property type="entry name" value="P4H_N"/>
</dbReference>
<evidence type="ECO:0000313" key="9">
    <source>
        <dbReference type="Proteomes" id="UP000762676"/>
    </source>
</evidence>
<dbReference type="GO" id="GO:0005506">
    <property type="term" value="F:iron ion binding"/>
    <property type="evidence" value="ECO:0007669"/>
    <property type="project" value="InterPro"/>
</dbReference>
<dbReference type="GO" id="GO:0031418">
    <property type="term" value="F:L-ascorbic acid binding"/>
    <property type="evidence" value="ECO:0007669"/>
    <property type="project" value="UniProtKB-KW"/>
</dbReference>
<evidence type="ECO:0000256" key="1">
    <source>
        <dbReference type="ARBA" id="ARBA00001961"/>
    </source>
</evidence>
<organism evidence="8 9">
    <name type="scientific">Elysia marginata</name>
    <dbReference type="NCBI Taxonomy" id="1093978"/>
    <lineage>
        <taxon>Eukaryota</taxon>
        <taxon>Metazoa</taxon>
        <taxon>Spiralia</taxon>
        <taxon>Lophotrochozoa</taxon>
        <taxon>Mollusca</taxon>
        <taxon>Gastropoda</taxon>
        <taxon>Heterobranchia</taxon>
        <taxon>Euthyneura</taxon>
        <taxon>Panpulmonata</taxon>
        <taxon>Sacoglossa</taxon>
        <taxon>Placobranchoidea</taxon>
        <taxon>Plakobranchidae</taxon>
        <taxon>Elysia</taxon>
    </lineage>
</organism>
<dbReference type="Proteomes" id="UP000762676">
    <property type="component" value="Unassembled WGS sequence"/>
</dbReference>
<name>A0AAV4I704_9GAST</name>
<dbReference type="SMART" id="SM00702">
    <property type="entry name" value="P4Hc"/>
    <property type="match status" value="1"/>
</dbReference>
<keyword evidence="9" id="KW-1185">Reference proteome</keyword>
<dbReference type="InterPro" id="IPR006620">
    <property type="entry name" value="Pro_4_hyd_alph"/>
</dbReference>